<dbReference type="eggNOG" id="ENOG502SMZV">
    <property type="taxonomic scope" value="Eukaryota"/>
</dbReference>
<name>N1QH36_SPHMS</name>
<evidence type="ECO:0000256" key="1">
    <source>
        <dbReference type="SAM" id="MobiDB-lite"/>
    </source>
</evidence>
<evidence type="ECO:0000259" key="3">
    <source>
        <dbReference type="Pfam" id="PF20684"/>
    </source>
</evidence>
<dbReference type="OrthoDB" id="3918601at2759"/>
<evidence type="ECO:0000256" key="2">
    <source>
        <dbReference type="SAM" id="Phobius"/>
    </source>
</evidence>
<feature type="transmembrane region" description="Helical" evidence="2">
    <location>
        <begin position="169"/>
        <end position="193"/>
    </location>
</feature>
<feature type="transmembrane region" description="Helical" evidence="2">
    <location>
        <begin position="205"/>
        <end position="230"/>
    </location>
</feature>
<dbReference type="STRING" id="692275.N1QH36"/>
<dbReference type="HOGENOM" id="CLU_036632_1_0_1"/>
<evidence type="ECO:0000313" key="5">
    <source>
        <dbReference type="Proteomes" id="UP000016931"/>
    </source>
</evidence>
<dbReference type="PANTHER" id="PTHR39614:SF2">
    <property type="entry name" value="INTEGRAL MEMBRANE PROTEIN"/>
    <property type="match status" value="1"/>
</dbReference>
<dbReference type="GeneID" id="27900368"/>
<dbReference type="OMA" id="PIWFISK"/>
<reference evidence="4 5" key="1">
    <citation type="journal article" date="2012" name="PLoS Pathog.">
        <title>Diverse lifestyles and strategies of plant pathogenesis encoded in the genomes of eighteen Dothideomycetes fungi.</title>
        <authorList>
            <person name="Ohm R.A."/>
            <person name="Feau N."/>
            <person name="Henrissat B."/>
            <person name="Schoch C.L."/>
            <person name="Horwitz B.A."/>
            <person name="Barry K.W."/>
            <person name="Condon B.J."/>
            <person name="Copeland A.C."/>
            <person name="Dhillon B."/>
            <person name="Glaser F."/>
            <person name="Hesse C.N."/>
            <person name="Kosti I."/>
            <person name="LaButti K."/>
            <person name="Lindquist E.A."/>
            <person name="Lucas S."/>
            <person name="Salamov A.A."/>
            <person name="Bradshaw R.E."/>
            <person name="Ciuffetti L."/>
            <person name="Hamelin R.C."/>
            <person name="Kema G.H.J."/>
            <person name="Lawrence C."/>
            <person name="Scott J.A."/>
            <person name="Spatafora J.W."/>
            <person name="Turgeon B.G."/>
            <person name="de Wit P.J.G.M."/>
            <person name="Zhong S."/>
            <person name="Goodwin S.B."/>
            <person name="Grigoriev I.V."/>
        </authorList>
    </citation>
    <scope>NUCLEOTIDE SEQUENCE [LARGE SCALE GENOMIC DNA]</scope>
    <source>
        <strain evidence="4 5">SO2202</strain>
    </source>
</reference>
<feature type="compositionally biased region" description="Basic and acidic residues" evidence="1">
    <location>
        <begin position="362"/>
        <end position="374"/>
    </location>
</feature>
<feature type="domain" description="Rhodopsin" evidence="3">
    <location>
        <begin position="35"/>
        <end position="267"/>
    </location>
</feature>
<proteinExistence type="predicted"/>
<feature type="transmembrane region" description="Helical" evidence="2">
    <location>
        <begin position="126"/>
        <end position="149"/>
    </location>
</feature>
<protein>
    <recommendedName>
        <fullName evidence="3">Rhodopsin domain-containing protein</fullName>
    </recommendedName>
</protein>
<feature type="compositionally biased region" description="Basic and acidic residues" evidence="1">
    <location>
        <begin position="323"/>
        <end position="343"/>
    </location>
</feature>
<dbReference type="AlphaFoldDB" id="N1QH36"/>
<evidence type="ECO:0000313" key="4">
    <source>
        <dbReference type="EMBL" id="EMF16495.1"/>
    </source>
</evidence>
<feature type="transmembrane region" description="Helical" evidence="2">
    <location>
        <begin position="15"/>
        <end position="37"/>
    </location>
</feature>
<feature type="transmembrane region" description="Helical" evidence="2">
    <location>
        <begin position="58"/>
        <end position="80"/>
    </location>
</feature>
<dbReference type="EMBL" id="KB456260">
    <property type="protein sequence ID" value="EMF16495.1"/>
    <property type="molecule type" value="Genomic_DNA"/>
</dbReference>
<feature type="transmembrane region" description="Helical" evidence="2">
    <location>
        <begin position="250"/>
        <end position="270"/>
    </location>
</feature>
<dbReference type="PANTHER" id="PTHR39614">
    <property type="entry name" value="INTEGRAL MEMBRANE PROTEIN"/>
    <property type="match status" value="1"/>
</dbReference>
<accession>N1QH36</accession>
<dbReference type="Proteomes" id="UP000016931">
    <property type="component" value="Unassembled WGS sequence"/>
</dbReference>
<keyword evidence="2" id="KW-0472">Membrane</keyword>
<dbReference type="Pfam" id="PF20684">
    <property type="entry name" value="Fung_rhodopsin"/>
    <property type="match status" value="1"/>
</dbReference>
<keyword evidence="2" id="KW-1133">Transmembrane helix</keyword>
<sequence>MNSGFVTPTAIDVRAWLWVASFLSFVYSVLCLAARFVGKWDMLWWDDLVLGAGYMASVVHWGMLFHAIAKGLGIASIAISSSDLSFAARVYFGSRIAFFAAHCLSKLSIIVFTRRIFSGDIYKEKVLFGIAYAMIVLYGIAGILLSSAGCRPDETLVARVDAVCDANTARWAVITVWDCLTELIILAMPIWFISKNQLKASKKRIVIFVYMFRLIVIAFSIATTVSYFNFLHGGGNSISISPVVAWQEVHLGFSLISASFPCLRTFLWAFMSRGVLTMYGNTTVSHSESRSQGASLQLRSMTKSQTEQQQQQQPPPPPPLNSDRPRLRPESQFEYSVHVRGDAPESTGKNNNSSTRRKKFPHHDLYISRKKSDDSDQMIIRQETSYRVESSSFSTYLCRDA</sequence>
<feature type="transmembrane region" description="Helical" evidence="2">
    <location>
        <begin position="92"/>
        <end position="114"/>
    </location>
</feature>
<dbReference type="InterPro" id="IPR049326">
    <property type="entry name" value="Rhodopsin_dom_fungi"/>
</dbReference>
<keyword evidence="5" id="KW-1185">Reference proteome</keyword>
<gene>
    <name evidence="4" type="ORF">SEPMUDRAFT_145730</name>
</gene>
<keyword evidence="2" id="KW-0812">Transmembrane</keyword>
<feature type="region of interest" description="Disordered" evidence="1">
    <location>
        <begin position="285"/>
        <end position="376"/>
    </location>
</feature>
<feature type="compositionally biased region" description="Polar residues" evidence="1">
    <location>
        <begin position="285"/>
        <end position="307"/>
    </location>
</feature>
<dbReference type="RefSeq" id="XP_016764616.1">
    <property type="nucleotide sequence ID" value="XM_016903231.1"/>
</dbReference>
<organism evidence="4 5">
    <name type="scientific">Sphaerulina musiva (strain SO2202)</name>
    <name type="common">Poplar stem canker fungus</name>
    <name type="synonym">Septoria musiva</name>
    <dbReference type="NCBI Taxonomy" id="692275"/>
    <lineage>
        <taxon>Eukaryota</taxon>
        <taxon>Fungi</taxon>
        <taxon>Dikarya</taxon>
        <taxon>Ascomycota</taxon>
        <taxon>Pezizomycotina</taxon>
        <taxon>Dothideomycetes</taxon>
        <taxon>Dothideomycetidae</taxon>
        <taxon>Mycosphaerellales</taxon>
        <taxon>Mycosphaerellaceae</taxon>
        <taxon>Sphaerulina</taxon>
    </lineage>
</organism>